<feature type="transmembrane region" description="Helical" evidence="1">
    <location>
        <begin position="52"/>
        <end position="69"/>
    </location>
</feature>
<protein>
    <submittedName>
        <fullName evidence="2">Uncharacterized protein</fullName>
    </submittedName>
</protein>
<name>A0A8T9QEQ2_9BACT</name>
<accession>A0A8T9QEQ2</accession>
<dbReference type="AlphaFoldDB" id="A0A8T9QEQ2"/>
<keyword evidence="1" id="KW-0812">Transmembrane</keyword>
<dbReference type="RefSeq" id="WP_244676667.1">
    <property type="nucleotide sequence ID" value="NZ_CP095046.1"/>
</dbReference>
<feature type="transmembrane region" description="Helical" evidence="1">
    <location>
        <begin position="6"/>
        <end position="24"/>
    </location>
</feature>
<keyword evidence="1" id="KW-0472">Membrane</keyword>
<dbReference type="Proteomes" id="UP000831796">
    <property type="component" value="Chromosome"/>
</dbReference>
<keyword evidence="3" id="KW-1185">Reference proteome</keyword>
<organism evidence="2 3">
    <name type="scientific">Hymenobacter cellulosilyticus</name>
    <dbReference type="NCBI Taxonomy" id="2932248"/>
    <lineage>
        <taxon>Bacteria</taxon>
        <taxon>Pseudomonadati</taxon>
        <taxon>Bacteroidota</taxon>
        <taxon>Cytophagia</taxon>
        <taxon>Cytophagales</taxon>
        <taxon>Hymenobacteraceae</taxon>
        <taxon>Hymenobacter</taxon>
    </lineage>
</organism>
<sequence length="72" mass="8516">MELVPSWLLPLIFYTIMLWFYRMTEGKTVMGKPRQNGDEAWRATNGRTLRRIIIIVTVVYTALLLLQYRPSL</sequence>
<proteinExistence type="predicted"/>
<evidence type="ECO:0000256" key="1">
    <source>
        <dbReference type="SAM" id="Phobius"/>
    </source>
</evidence>
<dbReference type="EMBL" id="CP095046">
    <property type="protein sequence ID" value="UOQ73313.1"/>
    <property type="molecule type" value="Genomic_DNA"/>
</dbReference>
<dbReference type="KEGG" id="hcu:MUN79_04940"/>
<gene>
    <name evidence="2" type="ORF">MUN79_04940</name>
</gene>
<reference evidence="2" key="1">
    <citation type="submission" date="2022-04" db="EMBL/GenBank/DDBJ databases">
        <title>Hymenobacter sp. isolated from the air.</title>
        <authorList>
            <person name="Won M."/>
            <person name="Lee C.-M."/>
            <person name="Woen H.-Y."/>
            <person name="Kwon S.-W."/>
        </authorList>
    </citation>
    <scope>NUCLEOTIDE SEQUENCE</scope>
    <source>
        <strain evidence="2">5116S-3</strain>
    </source>
</reference>
<keyword evidence="1" id="KW-1133">Transmembrane helix</keyword>
<evidence type="ECO:0000313" key="2">
    <source>
        <dbReference type="EMBL" id="UOQ73313.1"/>
    </source>
</evidence>
<evidence type="ECO:0000313" key="3">
    <source>
        <dbReference type="Proteomes" id="UP000831796"/>
    </source>
</evidence>